<comment type="caution">
    <text evidence="2">The sequence shown here is derived from an EMBL/GenBank/DDBJ whole genome shotgun (WGS) entry which is preliminary data.</text>
</comment>
<evidence type="ECO:0000313" key="3">
    <source>
        <dbReference type="Proteomes" id="UP000320762"/>
    </source>
</evidence>
<name>A0A550CAY1_9AGAR</name>
<dbReference type="AlphaFoldDB" id="A0A550CAY1"/>
<proteinExistence type="predicted"/>
<organism evidence="2 3">
    <name type="scientific">Schizophyllum amplum</name>
    <dbReference type="NCBI Taxonomy" id="97359"/>
    <lineage>
        <taxon>Eukaryota</taxon>
        <taxon>Fungi</taxon>
        <taxon>Dikarya</taxon>
        <taxon>Basidiomycota</taxon>
        <taxon>Agaricomycotina</taxon>
        <taxon>Agaricomycetes</taxon>
        <taxon>Agaricomycetidae</taxon>
        <taxon>Agaricales</taxon>
        <taxon>Schizophyllaceae</taxon>
        <taxon>Schizophyllum</taxon>
    </lineage>
</organism>
<feature type="region of interest" description="Disordered" evidence="1">
    <location>
        <begin position="120"/>
        <end position="161"/>
    </location>
</feature>
<accession>A0A550CAY1</accession>
<protein>
    <submittedName>
        <fullName evidence="2">Uncharacterized protein</fullName>
    </submittedName>
</protein>
<reference evidence="2 3" key="1">
    <citation type="journal article" date="2019" name="New Phytol.">
        <title>Comparative genomics reveals unique wood-decay strategies and fruiting body development in the Schizophyllaceae.</title>
        <authorList>
            <person name="Almasi E."/>
            <person name="Sahu N."/>
            <person name="Krizsan K."/>
            <person name="Balint B."/>
            <person name="Kovacs G.M."/>
            <person name="Kiss B."/>
            <person name="Cseklye J."/>
            <person name="Drula E."/>
            <person name="Henrissat B."/>
            <person name="Nagy I."/>
            <person name="Chovatia M."/>
            <person name="Adam C."/>
            <person name="LaButti K."/>
            <person name="Lipzen A."/>
            <person name="Riley R."/>
            <person name="Grigoriev I.V."/>
            <person name="Nagy L.G."/>
        </authorList>
    </citation>
    <scope>NUCLEOTIDE SEQUENCE [LARGE SCALE GENOMIC DNA]</scope>
    <source>
        <strain evidence="2 3">NL-1724</strain>
    </source>
</reference>
<dbReference type="EMBL" id="VDMD01000014">
    <property type="protein sequence ID" value="TRM61934.1"/>
    <property type="molecule type" value="Genomic_DNA"/>
</dbReference>
<feature type="compositionally biased region" description="Low complexity" evidence="1">
    <location>
        <begin position="120"/>
        <end position="155"/>
    </location>
</feature>
<evidence type="ECO:0000256" key="1">
    <source>
        <dbReference type="SAM" id="MobiDB-lite"/>
    </source>
</evidence>
<sequence>MGHREDFRRSFGRGAVYVCKRDYFADVKGQRVIVSVQPSYLDGDGLTRSSPPESPTTHICTYILLKSPQVRELGRTDNPEPDSVSCTDYQAVQLVVNRIGPSTGNTQLLHLISLPSSLSNAHVQSTTTPGQSTTTPGQPTTTPGQPTTTPGQSATTREEPS</sequence>
<gene>
    <name evidence="2" type="ORF">BD626DRAFT_570164</name>
</gene>
<keyword evidence="3" id="KW-1185">Reference proteome</keyword>
<evidence type="ECO:0000313" key="2">
    <source>
        <dbReference type="EMBL" id="TRM61934.1"/>
    </source>
</evidence>
<dbReference type="Proteomes" id="UP000320762">
    <property type="component" value="Unassembled WGS sequence"/>
</dbReference>